<evidence type="ECO:0000259" key="6">
    <source>
        <dbReference type="Pfam" id="PF01494"/>
    </source>
</evidence>
<name>J4H108_9APHY</name>
<dbReference type="RefSeq" id="XP_012178557.1">
    <property type="nucleotide sequence ID" value="XM_012323167.1"/>
</dbReference>
<organism evidence="7 8">
    <name type="scientific">Fibroporia radiculosa</name>
    <dbReference type="NCBI Taxonomy" id="599839"/>
    <lineage>
        <taxon>Eukaryota</taxon>
        <taxon>Fungi</taxon>
        <taxon>Dikarya</taxon>
        <taxon>Basidiomycota</taxon>
        <taxon>Agaricomycotina</taxon>
        <taxon>Agaricomycetes</taxon>
        <taxon>Polyporales</taxon>
        <taxon>Fibroporiaceae</taxon>
        <taxon>Fibroporia</taxon>
    </lineage>
</organism>
<evidence type="ECO:0000256" key="2">
    <source>
        <dbReference type="ARBA" id="ARBA00022630"/>
    </source>
</evidence>
<dbReference type="Proteomes" id="UP000006352">
    <property type="component" value="Unassembled WGS sequence"/>
</dbReference>
<evidence type="ECO:0000256" key="1">
    <source>
        <dbReference type="ARBA" id="ARBA00007992"/>
    </source>
</evidence>
<keyword evidence="4" id="KW-0560">Oxidoreductase</keyword>
<keyword evidence="2" id="KW-0285">Flavoprotein</keyword>
<feature type="domain" description="FAD-binding" evidence="6">
    <location>
        <begin position="34"/>
        <end position="412"/>
    </location>
</feature>
<gene>
    <name evidence="7" type="ORF">FIBRA_01289</name>
</gene>
<dbReference type="EMBL" id="HE796925">
    <property type="protein sequence ID" value="CCL99274.1"/>
    <property type="molecule type" value="Genomic_DNA"/>
</dbReference>
<keyword evidence="3" id="KW-0274">FAD</keyword>
<dbReference type="GO" id="GO:0071949">
    <property type="term" value="F:FAD binding"/>
    <property type="evidence" value="ECO:0007669"/>
    <property type="project" value="InterPro"/>
</dbReference>
<accession>J4H108</accession>
<dbReference type="InterPro" id="IPR050493">
    <property type="entry name" value="FAD-dep_Monooxygenase_BioMet"/>
</dbReference>
<dbReference type="Gene3D" id="3.50.50.60">
    <property type="entry name" value="FAD/NAD(P)-binding domain"/>
    <property type="match status" value="1"/>
</dbReference>
<keyword evidence="8" id="KW-1185">Reference proteome</keyword>
<dbReference type="GO" id="GO:0004497">
    <property type="term" value="F:monooxygenase activity"/>
    <property type="evidence" value="ECO:0007669"/>
    <property type="project" value="UniProtKB-KW"/>
</dbReference>
<evidence type="ECO:0000313" key="8">
    <source>
        <dbReference type="Proteomes" id="UP000006352"/>
    </source>
</evidence>
<dbReference type="InParanoid" id="J4H108"/>
<reference evidence="7 8" key="1">
    <citation type="journal article" date="2012" name="Appl. Environ. Microbiol.">
        <title>Short-read sequencing for genomic analysis of the brown rot fungus Fibroporia radiculosa.</title>
        <authorList>
            <person name="Tang J.D."/>
            <person name="Perkins A.D."/>
            <person name="Sonstegard T.S."/>
            <person name="Schroeder S.G."/>
            <person name="Burgess S.C."/>
            <person name="Diehl S.V."/>
        </authorList>
    </citation>
    <scope>NUCLEOTIDE SEQUENCE [LARGE SCALE GENOMIC DNA]</scope>
    <source>
        <strain evidence="7 8">TFFH 294</strain>
    </source>
</reference>
<dbReference type="Pfam" id="PF01494">
    <property type="entry name" value="FAD_binding_3"/>
    <property type="match status" value="1"/>
</dbReference>
<dbReference type="PRINTS" id="PR00420">
    <property type="entry name" value="RNGMNOXGNASE"/>
</dbReference>
<dbReference type="HOGENOM" id="CLU_009665_19_3_1"/>
<dbReference type="AlphaFoldDB" id="J4H108"/>
<dbReference type="SUPFAM" id="SSF51905">
    <property type="entry name" value="FAD/NAD(P)-binding domain"/>
    <property type="match status" value="1"/>
</dbReference>
<dbReference type="PANTHER" id="PTHR13789">
    <property type="entry name" value="MONOOXYGENASE"/>
    <property type="match status" value="1"/>
</dbReference>
<dbReference type="InterPro" id="IPR002938">
    <property type="entry name" value="FAD-bd"/>
</dbReference>
<evidence type="ECO:0000256" key="4">
    <source>
        <dbReference type="ARBA" id="ARBA00023002"/>
    </source>
</evidence>
<sequence>MDAQVIPPPAPRSSPGVKLTFDSQQSTKASLSIDFLIVGGGVAGLTSAIALTRAGHRVLVLEKGDGTSNTGPGGIRIPPNMSKIFFHWGFTEQLRKIASTSLPVIMTKLQTGEILGTQAWSAAMLKDTRGEFMLTTVRANPLTSHAPRLPPLHIDQHDALYNFLHEIAVAKGVRIRYNTAVADIDPDEGAVLLASGEILTADVILGADGERGACRRILFERNERVVSTGAVLYDVRCETSLATRTASKQVLKDVALEKNPIFVSFGNRRAMTGYPVNRGKEMAFHYFVWHQEDPGTHGNYADPPTTELRRVMKQPCGESIWDVAQSAQNVIRVAINQHENLPTWVHDSGRMVVIGQAAHPIAPGTIQGTAMAVEDGAVLAKLFSHLSKREQIGEFLNAFQDLRQARCETCVRSEFNFIYAITQDDGPEVDLRDKTFRDSRNAGMDYLDENGATDESMSREQWHDVVTIFGYDCEDEADNWWMEWGRLRERSQEAVMNGSVPYRGGFSWGTMSIQVNECITSQ</sequence>
<protein>
    <recommendedName>
        <fullName evidence="6">FAD-binding domain-containing protein</fullName>
    </recommendedName>
</protein>
<dbReference type="OrthoDB" id="5428495at2759"/>
<evidence type="ECO:0000256" key="3">
    <source>
        <dbReference type="ARBA" id="ARBA00022827"/>
    </source>
</evidence>
<proteinExistence type="inferred from homology"/>
<keyword evidence="5" id="KW-0503">Monooxygenase</keyword>
<evidence type="ECO:0000256" key="5">
    <source>
        <dbReference type="ARBA" id="ARBA00023033"/>
    </source>
</evidence>
<dbReference type="GeneID" id="24094185"/>
<dbReference type="InterPro" id="IPR036188">
    <property type="entry name" value="FAD/NAD-bd_sf"/>
</dbReference>
<evidence type="ECO:0000313" key="7">
    <source>
        <dbReference type="EMBL" id="CCL99274.1"/>
    </source>
</evidence>
<dbReference type="PANTHER" id="PTHR13789:SF147">
    <property type="entry name" value="PUTATIVE (AFU_ORTHOLOGUE AFUA_2G01950)-RELATED"/>
    <property type="match status" value="1"/>
</dbReference>
<comment type="similarity">
    <text evidence="1">Belongs to the paxM FAD-dependent monooxygenase family.</text>
</comment>
<dbReference type="STRING" id="599839.J4H108"/>